<feature type="domain" description="Cytidyltransferase-like" evidence="3">
    <location>
        <begin position="12"/>
        <end position="107"/>
    </location>
</feature>
<dbReference type="SUPFAM" id="SSF52374">
    <property type="entry name" value="Nucleotidylyl transferase"/>
    <property type="match status" value="1"/>
</dbReference>
<dbReference type="Gene3D" id="3.40.50.620">
    <property type="entry name" value="HUPs"/>
    <property type="match status" value="1"/>
</dbReference>
<dbReference type="NCBIfam" id="TIGR00125">
    <property type="entry name" value="cyt_tran_rel"/>
    <property type="match status" value="1"/>
</dbReference>
<evidence type="ECO:0000256" key="1">
    <source>
        <dbReference type="ARBA" id="ARBA00022679"/>
    </source>
</evidence>
<proteinExistence type="predicted"/>
<evidence type="ECO:0000256" key="2">
    <source>
        <dbReference type="ARBA" id="ARBA00022695"/>
    </source>
</evidence>
<evidence type="ECO:0000313" key="4">
    <source>
        <dbReference type="EMBL" id="GAH69524.1"/>
    </source>
</evidence>
<keyword evidence="1" id="KW-0808">Transferase</keyword>
<dbReference type="AlphaFoldDB" id="X1ITV7"/>
<keyword evidence="2" id="KW-0548">Nucleotidyltransferase</keyword>
<dbReference type="Pfam" id="PF01467">
    <property type="entry name" value="CTP_transf_like"/>
    <property type="match status" value="1"/>
</dbReference>
<comment type="caution">
    <text evidence="4">The sequence shown here is derived from an EMBL/GenBank/DDBJ whole genome shotgun (WGS) entry which is preliminary data.</text>
</comment>
<sequence>MVKPGLVIVVATGGGFDPVHIGHLNLLEEAKTLGDHLQVWLCTDEWLIRKKGYYILPYEHRKAVLEALPFVDEVVVQIDDGTQTCAASIKAYKPDILAKGGPYHLGKIPQEEKDAINEIGSDIMFGVGGHLKEGSSTDFFKKAIQKLWKREP</sequence>
<dbReference type="PANTHER" id="PTHR43793">
    <property type="entry name" value="FAD SYNTHASE"/>
    <property type="match status" value="1"/>
</dbReference>
<accession>X1ITV7</accession>
<dbReference type="EMBL" id="BARU01033623">
    <property type="protein sequence ID" value="GAH69524.1"/>
    <property type="molecule type" value="Genomic_DNA"/>
</dbReference>
<dbReference type="InterPro" id="IPR014729">
    <property type="entry name" value="Rossmann-like_a/b/a_fold"/>
</dbReference>
<dbReference type="InterPro" id="IPR050385">
    <property type="entry name" value="Archaeal_FAD_synthase"/>
</dbReference>
<dbReference type="InterPro" id="IPR004821">
    <property type="entry name" value="Cyt_trans-like"/>
</dbReference>
<name>X1ITV7_9ZZZZ</name>
<evidence type="ECO:0000259" key="3">
    <source>
        <dbReference type="Pfam" id="PF01467"/>
    </source>
</evidence>
<dbReference type="GO" id="GO:0016779">
    <property type="term" value="F:nucleotidyltransferase activity"/>
    <property type="evidence" value="ECO:0007669"/>
    <property type="project" value="UniProtKB-KW"/>
</dbReference>
<reference evidence="4" key="1">
    <citation type="journal article" date="2014" name="Front. Microbiol.">
        <title>High frequency of phylogenetically diverse reductive dehalogenase-homologous genes in deep subseafloor sedimentary metagenomes.</title>
        <authorList>
            <person name="Kawai M."/>
            <person name="Futagami T."/>
            <person name="Toyoda A."/>
            <person name="Takaki Y."/>
            <person name="Nishi S."/>
            <person name="Hori S."/>
            <person name="Arai W."/>
            <person name="Tsubouchi T."/>
            <person name="Morono Y."/>
            <person name="Uchiyama I."/>
            <person name="Ito T."/>
            <person name="Fujiyama A."/>
            <person name="Inagaki F."/>
            <person name="Takami H."/>
        </authorList>
    </citation>
    <scope>NUCLEOTIDE SEQUENCE</scope>
    <source>
        <strain evidence="4">Expedition CK06-06</strain>
    </source>
</reference>
<dbReference type="PANTHER" id="PTHR43793:SF1">
    <property type="entry name" value="FAD SYNTHASE"/>
    <property type="match status" value="1"/>
</dbReference>
<gene>
    <name evidence="4" type="ORF">S03H2_52875</name>
</gene>
<protein>
    <recommendedName>
        <fullName evidence="3">Cytidyltransferase-like domain-containing protein</fullName>
    </recommendedName>
</protein>
<organism evidence="4">
    <name type="scientific">marine sediment metagenome</name>
    <dbReference type="NCBI Taxonomy" id="412755"/>
    <lineage>
        <taxon>unclassified sequences</taxon>
        <taxon>metagenomes</taxon>
        <taxon>ecological metagenomes</taxon>
    </lineage>
</organism>